<keyword evidence="3" id="KW-1185">Reference proteome</keyword>
<protein>
    <submittedName>
        <fullName evidence="2">Uncharacterized protein</fullName>
    </submittedName>
</protein>
<feature type="compositionally biased region" description="Polar residues" evidence="1">
    <location>
        <begin position="158"/>
        <end position="167"/>
    </location>
</feature>
<feature type="region of interest" description="Disordered" evidence="1">
    <location>
        <begin position="115"/>
        <end position="170"/>
    </location>
</feature>
<accession>A0A9P6H6Z3</accession>
<organism evidence="2 3">
    <name type="scientific">Thelephora terrestris</name>
    <dbReference type="NCBI Taxonomy" id="56493"/>
    <lineage>
        <taxon>Eukaryota</taxon>
        <taxon>Fungi</taxon>
        <taxon>Dikarya</taxon>
        <taxon>Basidiomycota</taxon>
        <taxon>Agaricomycotina</taxon>
        <taxon>Agaricomycetes</taxon>
        <taxon>Thelephorales</taxon>
        <taxon>Thelephoraceae</taxon>
        <taxon>Thelephora</taxon>
    </lineage>
</organism>
<evidence type="ECO:0000256" key="1">
    <source>
        <dbReference type="SAM" id="MobiDB-lite"/>
    </source>
</evidence>
<evidence type="ECO:0000313" key="2">
    <source>
        <dbReference type="EMBL" id="KAF9780840.1"/>
    </source>
</evidence>
<reference evidence="2" key="2">
    <citation type="submission" date="2020-11" db="EMBL/GenBank/DDBJ databases">
        <authorList>
            <consortium name="DOE Joint Genome Institute"/>
            <person name="Kuo A."/>
            <person name="Miyauchi S."/>
            <person name="Kiss E."/>
            <person name="Drula E."/>
            <person name="Kohler A."/>
            <person name="Sanchez-Garcia M."/>
            <person name="Andreopoulos B."/>
            <person name="Barry K.W."/>
            <person name="Bonito G."/>
            <person name="Buee M."/>
            <person name="Carver A."/>
            <person name="Chen C."/>
            <person name="Cichocki N."/>
            <person name="Clum A."/>
            <person name="Culley D."/>
            <person name="Crous P.W."/>
            <person name="Fauchery L."/>
            <person name="Girlanda M."/>
            <person name="Hayes R."/>
            <person name="Keri Z."/>
            <person name="Labutti K."/>
            <person name="Lipzen A."/>
            <person name="Lombard V."/>
            <person name="Magnuson J."/>
            <person name="Maillard F."/>
            <person name="Morin E."/>
            <person name="Murat C."/>
            <person name="Nolan M."/>
            <person name="Ohm R."/>
            <person name="Pangilinan J."/>
            <person name="Pereira M."/>
            <person name="Perotto S."/>
            <person name="Peter M."/>
            <person name="Riley R."/>
            <person name="Sitrit Y."/>
            <person name="Stielow B."/>
            <person name="Szollosi G."/>
            <person name="Zifcakova L."/>
            <person name="Stursova M."/>
            <person name="Spatafora J.W."/>
            <person name="Tedersoo L."/>
            <person name="Vaario L.-M."/>
            <person name="Yamada A."/>
            <person name="Yan M."/>
            <person name="Wang P."/>
            <person name="Xu J."/>
            <person name="Bruns T."/>
            <person name="Baldrian P."/>
            <person name="Vilgalys R."/>
            <person name="Henrissat B."/>
            <person name="Grigoriev I.V."/>
            <person name="Hibbett D."/>
            <person name="Nagy L.G."/>
            <person name="Martin F.M."/>
        </authorList>
    </citation>
    <scope>NUCLEOTIDE SEQUENCE</scope>
    <source>
        <strain evidence="2">UH-Tt-Lm1</strain>
    </source>
</reference>
<name>A0A9P6H6Z3_9AGAM</name>
<feature type="region of interest" description="Disordered" evidence="1">
    <location>
        <begin position="1"/>
        <end position="35"/>
    </location>
</feature>
<comment type="caution">
    <text evidence="2">The sequence shown here is derived from an EMBL/GenBank/DDBJ whole genome shotgun (WGS) entry which is preliminary data.</text>
</comment>
<reference evidence="2" key="1">
    <citation type="journal article" date="2020" name="Nat. Commun.">
        <title>Large-scale genome sequencing of mycorrhizal fungi provides insights into the early evolution of symbiotic traits.</title>
        <authorList>
            <person name="Miyauchi S."/>
            <person name="Kiss E."/>
            <person name="Kuo A."/>
            <person name="Drula E."/>
            <person name="Kohler A."/>
            <person name="Sanchez-Garcia M."/>
            <person name="Morin E."/>
            <person name="Andreopoulos B."/>
            <person name="Barry K.W."/>
            <person name="Bonito G."/>
            <person name="Buee M."/>
            <person name="Carver A."/>
            <person name="Chen C."/>
            <person name="Cichocki N."/>
            <person name="Clum A."/>
            <person name="Culley D."/>
            <person name="Crous P.W."/>
            <person name="Fauchery L."/>
            <person name="Girlanda M."/>
            <person name="Hayes R.D."/>
            <person name="Keri Z."/>
            <person name="LaButti K."/>
            <person name="Lipzen A."/>
            <person name="Lombard V."/>
            <person name="Magnuson J."/>
            <person name="Maillard F."/>
            <person name="Murat C."/>
            <person name="Nolan M."/>
            <person name="Ohm R.A."/>
            <person name="Pangilinan J."/>
            <person name="Pereira M.F."/>
            <person name="Perotto S."/>
            <person name="Peter M."/>
            <person name="Pfister S."/>
            <person name="Riley R."/>
            <person name="Sitrit Y."/>
            <person name="Stielow J.B."/>
            <person name="Szollosi G."/>
            <person name="Zifcakova L."/>
            <person name="Stursova M."/>
            <person name="Spatafora J.W."/>
            <person name="Tedersoo L."/>
            <person name="Vaario L.M."/>
            <person name="Yamada A."/>
            <person name="Yan M."/>
            <person name="Wang P."/>
            <person name="Xu J."/>
            <person name="Bruns T."/>
            <person name="Baldrian P."/>
            <person name="Vilgalys R."/>
            <person name="Dunand C."/>
            <person name="Henrissat B."/>
            <person name="Grigoriev I.V."/>
            <person name="Hibbett D."/>
            <person name="Nagy L.G."/>
            <person name="Martin F.M."/>
        </authorList>
    </citation>
    <scope>NUCLEOTIDE SEQUENCE</scope>
    <source>
        <strain evidence="2">UH-Tt-Lm1</strain>
    </source>
</reference>
<evidence type="ECO:0000313" key="3">
    <source>
        <dbReference type="Proteomes" id="UP000736335"/>
    </source>
</evidence>
<proteinExistence type="predicted"/>
<dbReference type="Proteomes" id="UP000736335">
    <property type="component" value="Unassembled WGS sequence"/>
</dbReference>
<feature type="compositionally biased region" description="Low complexity" evidence="1">
    <location>
        <begin position="121"/>
        <end position="153"/>
    </location>
</feature>
<dbReference type="AlphaFoldDB" id="A0A9P6H6Z3"/>
<sequence length="298" mass="32776">MFENTREGGSPSGHFPLRGASWGGHQSDTSYDEGVGQPQLYPPTYPEPQYHEQHIAPPNGTLDLVGPGYYPPSYAESYSPSPHTPTEEVHLVAPTPVNLIIQTNFTRVEHNYHYGSQESDTSSGYGTTPPPTTASSTRSSFSFASTGSPTSPFDPTQEHTINNSQGHHTTHNVYLPRYQCDAIDGRYYQQSSLPEHETSQCDGSADGHPHGAYYPPASGYESPDHNCGYESEPESDRGWVTHPVPNYGYYTAPNQAPEGWRYSSWLHPAIPRSGGGHDDTTDCLGSVHHPHDYNVQSR</sequence>
<feature type="region of interest" description="Disordered" evidence="1">
    <location>
        <begin position="273"/>
        <end position="298"/>
    </location>
</feature>
<dbReference type="EMBL" id="WIUZ02000015">
    <property type="protein sequence ID" value="KAF9780840.1"/>
    <property type="molecule type" value="Genomic_DNA"/>
</dbReference>
<gene>
    <name evidence="2" type="ORF">BJ322DRAFT_285506</name>
</gene>